<dbReference type="AlphaFoldDB" id="A0A5A7N8X9"/>
<evidence type="ECO:0008006" key="4">
    <source>
        <dbReference type="Google" id="ProtNLM"/>
    </source>
</evidence>
<reference evidence="2 3" key="1">
    <citation type="submission" date="2019-09" db="EMBL/GenBank/DDBJ databases">
        <title>NBRP : Genome information of microbial organism related human and environment.</title>
        <authorList>
            <person name="Hattori M."/>
            <person name="Oshima K."/>
            <person name="Inaba H."/>
            <person name="Suda W."/>
            <person name="Sakamoto M."/>
            <person name="Iino T."/>
            <person name="Kitahara M."/>
            <person name="Oshida Y."/>
            <person name="Iida T."/>
            <person name="Kudo T."/>
            <person name="Itoh T."/>
            <person name="Ohkuma M."/>
        </authorList>
    </citation>
    <scope>NUCLEOTIDE SEQUENCE [LARGE SCALE GENOMIC DNA]</scope>
    <source>
        <strain evidence="2 3">Q-1</strain>
    </source>
</reference>
<sequence length="121" mass="13045">MLAMLGLLYLLVESHGPAGAALAAAAGLILSRGVALIEVYFLSRLWPYSKEMLKPLFVSICLSLILFTAGVLLKNTLAPVQILVLLMLLVLSILAFLRYGLSAPDAKALGRLARFARRGLH</sequence>
<keyword evidence="1" id="KW-0472">Membrane</keyword>
<proteinExistence type="predicted"/>
<evidence type="ECO:0000313" key="3">
    <source>
        <dbReference type="Proteomes" id="UP000324996"/>
    </source>
</evidence>
<keyword evidence="3" id="KW-1185">Reference proteome</keyword>
<keyword evidence="1" id="KW-1133">Transmembrane helix</keyword>
<comment type="caution">
    <text evidence="2">The sequence shown here is derived from an EMBL/GenBank/DDBJ whole genome shotgun (WGS) entry which is preliminary data.</text>
</comment>
<organism evidence="2 3">
    <name type="scientific">Iodidimonas nitroreducens</name>
    <dbReference type="NCBI Taxonomy" id="1236968"/>
    <lineage>
        <taxon>Bacteria</taxon>
        <taxon>Pseudomonadati</taxon>
        <taxon>Pseudomonadota</taxon>
        <taxon>Alphaproteobacteria</taxon>
        <taxon>Iodidimonadales</taxon>
        <taxon>Iodidimonadaceae</taxon>
        <taxon>Iodidimonas</taxon>
    </lineage>
</organism>
<protein>
    <recommendedName>
        <fullName evidence="4">Polysaccharide biosynthesis protein C-terminal domain-containing protein</fullName>
    </recommendedName>
</protein>
<name>A0A5A7N8X9_9PROT</name>
<keyword evidence="1" id="KW-0812">Transmembrane</keyword>
<dbReference type="Proteomes" id="UP000324996">
    <property type="component" value="Unassembled WGS sequence"/>
</dbReference>
<feature type="transmembrane region" description="Helical" evidence="1">
    <location>
        <begin position="20"/>
        <end position="43"/>
    </location>
</feature>
<feature type="transmembrane region" description="Helical" evidence="1">
    <location>
        <begin position="79"/>
        <end position="101"/>
    </location>
</feature>
<evidence type="ECO:0000256" key="1">
    <source>
        <dbReference type="SAM" id="Phobius"/>
    </source>
</evidence>
<accession>A0A5A7N8X9</accession>
<evidence type="ECO:0000313" key="2">
    <source>
        <dbReference type="EMBL" id="GER03519.1"/>
    </source>
</evidence>
<gene>
    <name evidence="2" type="ORF">JCM17846_12010</name>
</gene>
<dbReference type="EMBL" id="BKCN01000004">
    <property type="protein sequence ID" value="GER03519.1"/>
    <property type="molecule type" value="Genomic_DNA"/>
</dbReference>
<feature type="transmembrane region" description="Helical" evidence="1">
    <location>
        <begin position="55"/>
        <end position="73"/>
    </location>
</feature>